<reference evidence="3" key="3">
    <citation type="submission" date="2017-01" db="EMBL/GenBank/DDBJ databases">
        <authorList>
            <person name="Varghese N."/>
            <person name="Submissions S."/>
        </authorList>
    </citation>
    <scope>NUCLEOTIDE SEQUENCE [LARGE SCALE GENOMIC DNA]</scope>
    <source>
        <strain evidence="3">DSM 21068</strain>
    </source>
</reference>
<organism evidence="2 3">
    <name type="scientific">Chryseobacterium piscicola</name>
    <dbReference type="NCBI Taxonomy" id="551459"/>
    <lineage>
        <taxon>Bacteria</taxon>
        <taxon>Pseudomonadati</taxon>
        <taxon>Bacteroidota</taxon>
        <taxon>Flavobacteriia</taxon>
        <taxon>Flavobacteriales</taxon>
        <taxon>Weeksellaceae</taxon>
        <taxon>Chryseobacterium group</taxon>
        <taxon>Chryseobacterium</taxon>
    </lineage>
</organism>
<reference evidence="1 4" key="1">
    <citation type="submission" date="2016-11" db="EMBL/GenBank/DDBJ databases">
        <title>Whole genomes of Flavobacteriaceae.</title>
        <authorList>
            <person name="Stine C."/>
            <person name="Li C."/>
            <person name="Tadesse D."/>
        </authorList>
    </citation>
    <scope>NUCLEOTIDE SEQUENCE [LARGE SCALE GENOMIC DNA]</scope>
    <source>
        <strain evidence="1 4">DSM 21068</strain>
    </source>
</reference>
<dbReference type="Proteomes" id="UP000238314">
    <property type="component" value="Unassembled WGS sequence"/>
</dbReference>
<dbReference type="InterPro" id="IPR018247">
    <property type="entry name" value="EF_Hand_1_Ca_BS"/>
</dbReference>
<dbReference type="OrthoDB" id="9997949at2"/>
<evidence type="ECO:0000313" key="1">
    <source>
        <dbReference type="EMBL" id="PQA96478.1"/>
    </source>
</evidence>
<keyword evidence="4" id="KW-1185">Reference proteome</keyword>
<evidence type="ECO:0000313" key="3">
    <source>
        <dbReference type="Proteomes" id="UP000186246"/>
    </source>
</evidence>
<protein>
    <recommendedName>
        <fullName evidence="5">EF-hand domain-containing protein</fullName>
    </recommendedName>
</protein>
<evidence type="ECO:0000313" key="2">
    <source>
        <dbReference type="EMBL" id="SIS57107.1"/>
    </source>
</evidence>
<accession>A0A1N7K6C6</accession>
<name>A0A1N7K6C6_9FLAO</name>
<evidence type="ECO:0000313" key="4">
    <source>
        <dbReference type="Proteomes" id="UP000238314"/>
    </source>
</evidence>
<proteinExistence type="predicted"/>
<dbReference type="EMBL" id="FTOJ01000001">
    <property type="protein sequence ID" value="SIS57107.1"/>
    <property type="molecule type" value="Genomic_DNA"/>
</dbReference>
<dbReference type="AlphaFoldDB" id="A0A1N7K6C6"/>
<evidence type="ECO:0008006" key="5">
    <source>
        <dbReference type="Google" id="ProtNLM"/>
    </source>
</evidence>
<sequence>MNKKLAKKTILTTKLSKIYGGRSRATTGPTKTNEYGCVMYTNDVYEDANNDGVMNSDEWRSLTTCVATDCP</sequence>
<dbReference type="PROSITE" id="PS00018">
    <property type="entry name" value="EF_HAND_1"/>
    <property type="match status" value="1"/>
</dbReference>
<gene>
    <name evidence="1" type="ORF">B0A70_05015</name>
    <name evidence="2" type="ORF">SAMN05421796_101346</name>
</gene>
<reference evidence="2" key="2">
    <citation type="submission" date="2017-01" db="EMBL/GenBank/DDBJ databases">
        <authorList>
            <person name="Mah S.A."/>
            <person name="Swanson W.J."/>
            <person name="Moy G.W."/>
            <person name="Vacquier V.D."/>
        </authorList>
    </citation>
    <scope>NUCLEOTIDE SEQUENCE [LARGE SCALE GENOMIC DNA]</scope>
    <source>
        <strain evidence="2">DSM 21068</strain>
    </source>
</reference>
<dbReference type="STRING" id="551459.SAMN05421796_101346"/>
<dbReference type="EMBL" id="MUGO01000003">
    <property type="protein sequence ID" value="PQA96478.1"/>
    <property type="molecule type" value="Genomic_DNA"/>
</dbReference>
<dbReference type="RefSeq" id="WP_076449184.1">
    <property type="nucleotide sequence ID" value="NZ_FTOJ01000001.1"/>
</dbReference>
<dbReference type="Proteomes" id="UP000186246">
    <property type="component" value="Unassembled WGS sequence"/>
</dbReference>